<evidence type="ECO:0000313" key="2">
    <source>
        <dbReference type="EMBL" id="TDN46056.1"/>
    </source>
</evidence>
<dbReference type="SMART" id="SM00260">
    <property type="entry name" value="CheW"/>
    <property type="match status" value="1"/>
</dbReference>
<evidence type="ECO:0000313" key="3">
    <source>
        <dbReference type="Proteomes" id="UP000295129"/>
    </source>
</evidence>
<feature type="domain" description="CheW-like" evidence="1">
    <location>
        <begin position="19"/>
        <end position="163"/>
    </location>
</feature>
<comment type="caution">
    <text evidence="2">The sequence shown here is derived from an EMBL/GenBank/DDBJ whole genome shotgun (WGS) entry which is preliminary data.</text>
</comment>
<dbReference type="GO" id="GO:0005829">
    <property type="term" value="C:cytosol"/>
    <property type="evidence" value="ECO:0007669"/>
    <property type="project" value="TreeGrafter"/>
</dbReference>
<dbReference type="InterPro" id="IPR002545">
    <property type="entry name" value="CheW-lke_dom"/>
</dbReference>
<reference evidence="2 3" key="1">
    <citation type="submission" date="2019-03" db="EMBL/GenBank/DDBJ databases">
        <title>Genomic Encyclopedia of Type Strains, Phase IV (KMG-IV): sequencing the most valuable type-strain genomes for metagenomic binning, comparative biology and taxonomic classification.</title>
        <authorList>
            <person name="Goeker M."/>
        </authorList>
    </citation>
    <scope>NUCLEOTIDE SEQUENCE [LARGE SCALE GENOMIC DNA]</scope>
    <source>
        <strain evidence="2 3">DSM 12121</strain>
    </source>
</reference>
<accession>A0A4R6DMA6</accession>
<dbReference type="EMBL" id="SNVV01000028">
    <property type="protein sequence ID" value="TDN46056.1"/>
    <property type="molecule type" value="Genomic_DNA"/>
</dbReference>
<dbReference type="Proteomes" id="UP000295129">
    <property type="component" value="Unassembled WGS sequence"/>
</dbReference>
<keyword evidence="3" id="KW-1185">Reference proteome</keyword>
<organism evidence="2 3">
    <name type="scientific">Azoarcus indigens</name>
    <dbReference type="NCBI Taxonomy" id="29545"/>
    <lineage>
        <taxon>Bacteria</taxon>
        <taxon>Pseudomonadati</taxon>
        <taxon>Pseudomonadota</taxon>
        <taxon>Betaproteobacteria</taxon>
        <taxon>Rhodocyclales</taxon>
        <taxon>Zoogloeaceae</taxon>
        <taxon>Azoarcus</taxon>
    </lineage>
</organism>
<dbReference type="InterPro" id="IPR039315">
    <property type="entry name" value="CheW"/>
</dbReference>
<dbReference type="OrthoDB" id="9790406at2"/>
<dbReference type="PANTHER" id="PTHR22617:SF41">
    <property type="entry name" value="CHEMOTAXIS SIGNAL TRANSDUCTION SYSTEM ADAPTOR PROTEIN CHEW"/>
    <property type="match status" value="1"/>
</dbReference>
<proteinExistence type="predicted"/>
<dbReference type="GO" id="GO:0006935">
    <property type="term" value="P:chemotaxis"/>
    <property type="evidence" value="ECO:0007669"/>
    <property type="project" value="InterPro"/>
</dbReference>
<gene>
    <name evidence="2" type="ORF">C7389_12853</name>
</gene>
<dbReference type="RefSeq" id="WP_133594818.1">
    <property type="nucleotide sequence ID" value="NZ_SNVV01000028.1"/>
</dbReference>
<dbReference type="InterPro" id="IPR036061">
    <property type="entry name" value="CheW-like_dom_sf"/>
</dbReference>
<dbReference type="CDD" id="cd00732">
    <property type="entry name" value="CheW"/>
    <property type="match status" value="1"/>
</dbReference>
<dbReference type="PROSITE" id="PS50851">
    <property type="entry name" value="CHEW"/>
    <property type="match status" value="1"/>
</dbReference>
<dbReference type="GO" id="GO:0007165">
    <property type="term" value="P:signal transduction"/>
    <property type="evidence" value="ECO:0007669"/>
    <property type="project" value="InterPro"/>
</dbReference>
<evidence type="ECO:0000259" key="1">
    <source>
        <dbReference type="PROSITE" id="PS50851"/>
    </source>
</evidence>
<dbReference type="PANTHER" id="PTHR22617">
    <property type="entry name" value="CHEMOTAXIS SENSOR HISTIDINE KINASE-RELATED"/>
    <property type="match status" value="1"/>
</dbReference>
<dbReference type="Gene3D" id="2.30.30.40">
    <property type="entry name" value="SH3 Domains"/>
    <property type="match status" value="1"/>
</dbReference>
<sequence length="176" mass="19084">MGQLVKRETVAVTESEGEARQYLTFQLDGEVFGVSILVVKEIIEYGNLTPVPMTPPYVRGVINLRGAVVPVIDLAVRFDRPPLQPGRRSCIVIVEVGSDEGQLVFGAMVDAVNEVLEIPAQQIEPPPSFGARLRNDFIAGMGKLDQGFVVLLDTDKVLSVQELALVEQIAGDDALI</sequence>
<protein>
    <submittedName>
        <fullName evidence="2">Purine-binding chemotaxis protein CheW</fullName>
    </submittedName>
</protein>
<dbReference type="AlphaFoldDB" id="A0A4R6DMA6"/>
<dbReference type="SUPFAM" id="SSF50341">
    <property type="entry name" value="CheW-like"/>
    <property type="match status" value="1"/>
</dbReference>
<dbReference type="Pfam" id="PF01584">
    <property type="entry name" value="CheW"/>
    <property type="match status" value="1"/>
</dbReference>
<name>A0A4R6DMA6_9RHOO</name>
<dbReference type="Gene3D" id="2.40.50.180">
    <property type="entry name" value="CheA-289, Domain 4"/>
    <property type="match status" value="1"/>
</dbReference>